<dbReference type="AlphaFoldDB" id="A0A5J9TWK0"/>
<reference evidence="2 3" key="1">
    <citation type="journal article" date="2019" name="Sci. Rep.">
        <title>A high-quality genome of Eragrostis curvula grass provides insights into Poaceae evolution and supports new strategies to enhance forage quality.</title>
        <authorList>
            <person name="Carballo J."/>
            <person name="Santos B.A.C.M."/>
            <person name="Zappacosta D."/>
            <person name="Garbus I."/>
            <person name="Selva J.P."/>
            <person name="Gallo C.A."/>
            <person name="Diaz A."/>
            <person name="Albertini E."/>
            <person name="Caccamo M."/>
            <person name="Echenique V."/>
        </authorList>
    </citation>
    <scope>NUCLEOTIDE SEQUENCE [LARGE SCALE GENOMIC DNA]</scope>
    <source>
        <strain evidence="3">cv. Victoria</strain>
        <tissue evidence="2">Leaf</tissue>
    </source>
</reference>
<comment type="caution">
    <text evidence="2">The sequence shown here is derived from an EMBL/GenBank/DDBJ whole genome shotgun (WGS) entry which is preliminary data.</text>
</comment>
<feature type="compositionally biased region" description="Basic and acidic residues" evidence="1">
    <location>
        <begin position="31"/>
        <end position="59"/>
    </location>
</feature>
<protein>
    <submittedName>
        <fullName evidence="2">Uncharacterized protein</fullName>
    </submittedName>
</protein>
<feature type="non-terminal residue" evidence="2">
    <location>
        <position position="1"/>
    </location>
</feature>
<accession>A0A5J9TWK0</accession>
<feature type="compositionally biased region" description="Low complexity" evidence="1">
    <location>
        <begin position="116"/>
        <end position="126"/>
    </location>
</feature>
<name>A0A5J9TWK0_9POAL</name>
<evidence type="ECO:0000313" key="2">
    <source>
        <dbReference type="EMBL" id="TVU15773.1"/>
    </source>
</evidence>
<evidence type="ECO:0000256" key="1">
    <source>
        <dbReference type="SAM" id="MobiDB-lite"/>
    </source>
</evidence>
<sequence>MRVRALRSSRGGGRSGARRGEVAGERASPGRRSERGVSPGRRLERRASPGRRPERRVAGEEAAAAASREVASETGKTTGLAATTGRTWAAPPSKPVESGAKMPPFLGSQRPERPAPGRFPRGRPAPGAGGEPGGEWCCQRRPKVVENKRQIDAYHLAAVDIPMNDGGRFRRQPVRFFCVFRRKKPVRLLVRAF</sequence>
<dbReference type="EMBL" id="RWGY01000031">
    <property type="protein sequence ID" value="TVU15773.1"/>
    <property type="molecule type" value="Genomic_DNA"/>
</dbReference>
<proteinExistence type="predicted"/>
<organism evidence="2 3">
    <name type="scientific">Eragrostis curvula</name>
    <name type="common">weeping love grass</name>
    <dbReference type="NCBI Taxonomy" id="38414"/>
    <lineage>
        <taxon>Eukaryota</taxon>
        <taxon>Viridiplantae</taxon>
        <taxon>Streptophyta</taxon>
        <taxon>Embryophyta</taxon>
        <taxon>Tracheophyta</taxon>
        <taxon>Spermatophyta</taxon>
        <taxon>Magnoliopsida</taxon>
        <taxon>Liliopsida</taxon>
        <taxon>Poales</taxon>
        <taxon>Poaceae</taxon>
        <taxon>PACMAD clade</taxon>
        <taxon>Chloridoideae</taxon>
        <taxon>Eragrostideae</taxon>
        <taxon>Eragrostidinae</taxon>
        <taxon>Eragrostis</taxon>
    </lineage>
</organism>
<dbReference type="Gramene" id="TVU15773">
    <property type="protein sequence ID" value="TVU15773"/>
    <property type="gene ID" value="EJB05_39311"/>
</dbReference>
<gene>
    <name evidence="2" type="ORF">EJB05_39311</name>
</gene>
<evidence type="ECO:0000313" key="3">
    <source>
        <dbReference type="Proteomes" id="UP000324897"/>
    </source>
</evidence>
<feature type="compositionally biased region" description="Low complexity" evidence="1">
    <location>
        <begin position="60"/>
        <end position="90"/>
    </location>
</feature>
<keyword evidence="3" id="KW-1185">Reference proteome</keyword>
<feature type="region of interest" description="Disordered" evidence="1">
    <location>
        <begin position="1"/>
        <end position="135"/>
    </location>
</feature>
<dbReference type="Proteomes" id="UP000324897">
    <property type="component" value="Unassembled WGS sequence"/>
</dbReference>